<protein>
    <submittedName>
        <fullName evidence="3">Uncharacterized protein</fullName>
    </submittedName>
</protein>
<proteinExistence type="predicted"/>
<evidence type="ECO:0000313" key="4">
    <source>
        <dbReference type="Proteomes" id="UP000006591"/>
    </source>
</evidence>
<dbReference type="Gramene" id="ONIVA06G13610.1">
    <property type="protein sequence ID" value="ONIVA06G13610.1"/>
    <property type="gene ID" value="ONIVA06G13610"/>
</dbReference>
<keyword evidence="2" id="KW-0732">Signal</keyword>
<keyword evidence="4" id="KW-1185">Reference proteome</keyword>
<feature type="compositionally biased region" description="Gly residues" evidence="1">
    <location>
        <begin position="177"/>
        <end position="194"/>
    </location>
</feature>
<name>A0A0E0HPE6_ORYNI</name>
<dbReference type="AlphaFoldDB" id="A0A0E0HPE6"/>
<sequence length="194" mass="21166">MMIDMLMPIFWIANAGAEAGRAATARWVQRPVRRCGRPLASWPGDGEEEAVWRLRAIWRPGRRGGAGCGLGWRRRWRQLRPLAREDPAAAAQARGSGGGGCSGAWIRVFPTRILSRRQQRSLTSPRWRRALSLPLLPVPFPSLLSRRQLPRAGSSVGVGGRRWPGCGAFPSTRSGGERGGGGGRRWLPGGGMII</sequence>
<feature type="region of interest" description="Disordered" evidence="1">
    <location>
        <begin position="151"/>
        <end position="194"/>
    </location>
</feature>
<evidence type="ECO:0000256" key="2">
    <source>
        <dbReference type="SAM" id="SignalP"/>
    </source>
</evidence>
<dbReference type="HOGENOM" id="CLU_1443109_0_0_1"/>
<feature type="chain" id="PRO_5002361945" evidence="2">
    <location>
        <begin position="18"/>
        <end position="194"/>
    </location>
</feature>
<evidence type="ECO:0000256" key="1">
    <source>
        <dbReference type="SAM" id="MobiDB-lite"/>
    </source>
</evidence>
<evidence type="ECO:0000313" key="3">
    <source>
        <dbReference type="EnsemblPlants" id="ONIVA06G13610.1"/>
    </source>
</evidence>
<feature type="signal peptide" evidence="2">
    <location>
        <begin position="1"/>
        <end position="17"/>
    </location>
</feature>
<reference evidence="3" key="1">
    <citation type="submission" date="2015-04" db="UniProtKB">
        <authorList>
            <consortium name="EnsemblPlants"/>
        </authorList>
    </citation>
    <scope>IDENTIFICATION</scope>
    <source>
        <strain evidence="3">SL10</strain>
    </source>
</reference>
<dbReference type="Proteomes" id="UP000006591">
    <property type="component" value="Chromosome 6"/>
</dbReference>
<accession>A0A0E0HPE6</accession>
<reference evidence="3" key="2">
    <citation type="submission" date="2018-04" db="EMBL/GenBank/DDBJ databases">
        <title>OnivRS2 (Oryza nivara Reference Sequence Version 2).</title>
        <authorList>
            <person name="Zhang J."/>
            <person name="Kudrna D."/>
            <person name="Lee S."/>
            <person name="Talag J."/>
            <person name="Rajasekar S."/>
            <person name="Welchert J."/>
            <person name="Hsing Y.-I."/>
            <person name="Wing R.A."/>
        </authorList>
    </citation>
    <scope>NUCLEOTIDE SEQUENCE [LARGE SCALE GENOMIC DNA]</scope>
    <source>
        <strain evidence="3">SL10</strain>
    </source>
</reference>
<organism evidence="3">
    <name type="scientific">Oryza nivara</name>
    <name type="common">Indian wild rice</name>
    <name type="synonym">Oryza sativa f. spontanea</name>
    <dbReference type="NCBI Taxonomy" id="4536"/>
    <lineage>
        <taxon>Eukaryota</taxon>
        <taxon>Viridiplantae</taxon>
        <taxon>Streptophyta</taxon>
        <taxon>Embryophyta</taxon>
        <taxon>Tracheophyta</taxon>
        <taxon>Spermatophyta</taxon>
        <taxon>Magnoliopsida</taxon>
        <taxon>Liliopsida</taxon>
        <taxon>Poales</taxon>
        <taxon>Poaceae</taxon>
        <taxon>BOP clade</taxon>
        <taxon>Oryzoideae</taxon>
        <taxon>Oryzeae</taxon>
        <taxon>Oryzinae</taxon>
        <taxon>Oryza</taxon>
    </lineage>
</organism>
<dbReference type="EnsemblPlants" id="ONIVA06G13610.1">
    <property type="protein sequence ID" value="ONIVA06G13610.1"/>
    <property type="gene ID" value="ONIVA06G13610"/>
</dbReference>